<sequence>MPSSDFQDRLARLHQAQQQRKIAPGTPPGGPADNHRERLDRALAAAAAAGISRRDCFPPAMQALSALGLPIRPLHFKSLISLFFSGLCLGLGVFGGILWLFASDTMPVAPAGPIRGLVSLGWPGVAFLSLAIGAGFAAIIRAQAARAGLPRWRDL</sequence>
<proteinExistence type="predicted"/>
<name>A0A6M1U286_9RHOB</name>
<evidence type="ECO:0000256" key="1">
    <source>
        <dbReference type="SAM" id="MobiDB-lite"/>
    </source>
</evidence>
<organism evidence="3 4">
    <name type="scientific">Paragemmobacter kunshanensis</name>
    <dbReference type="NCBI Taxonomy" id="2583234"/>
    <lineage>
        <taxon>Bacteria</taxon>
        <taxon>Pseudomonadati</taxon>
        <taxon>Pseudomonadota</taxon>
        <taxon>Alphaproteobacteria</taxon>
        <taxon>Rhodobacterales</taxon>
        <taxon>Paracoccaceae</taxon>
        <taxon>Paragemmobacter</taxon>
    </lineage>
</organism>
<keyword evidence="2" id="KW-1133">Transmembrane helix</keyword>
<keyword evidence="2" id="KW-0812">Transmembrane</keyword>
<dbReference type="AlphaFoldDB" id="A0A6M1U286"/>
<reference evidence="3 4" key="1">
    <citation type="submission" date="2020-02" db="EMBL/GenBank/DDBJ databases">
        <title>Rhodobacter translucens sp. nov., a novel bacterium isolated from activated sludge.</title>
        <authorList>
            <person name="Liu J."/>
        </authorList>
    </citation>
    <scope>NUCLEOTIDE SEQUENCE [LARGE SCALE GENOMIC DNA]</scope>
    <source>
        <strain evidence="3 4">HX-7-19</strain>
    </source>
</reference>
<comment type="caution">
    <text evidence="3">The sequence shown here is derived from an EMBL/GenBank/DDBJ whole genome shotgun (WGS) entry which is preliminary data.</text>
</comment>
<dbReference type="EMBL" id="JAALFE010000003">
    <property type="protein sequence ID" value="NGQ90175.1"/>
    <property type="molecule type" value="Genomic_DNA"/>
</dbReference>
<dbReference type="InterPro" id="IPR045644">
    <property type="entry name" value="DUF6404"/>
</dbReference>
<evidence type="ECO:0000313" key="3">
    <source>
        <dbReference type="EMBL" id="NGQ90175.1"/>
    </source>
</evidence>
<feature type="transmembrane region" description="Helical" evidence="2">
    <location>
        <begin position="122"/>
        <end position="142"/>
    </location>
</feature>
<evidence type="ECO:0000256" key="2">
    <source>
        <dbReference type="SAM" id="Phobius"/>
    </source>
</evidence>
<dbReference type="Proteomes" id="UP000474758">
    <property type="component" value="Unassembled WGS sequence"/>
</dbReference>
<keyword evidence="4" id="KW-1185">Reference proteome</keyword>
<evidence type="ECO:0000313" key="4">
    <source>
        <dbReference type="Proteomes" id="UP000474758"/>
    </source>
</evidence>
<dbReference type="Pfam" id="PF19942">
    <property type="entry name" value="DUF6404"/>
    <property type="match status" value="1"/>
</dbReference>
<feature type="region of interest" description="Disordered" evidence="1">
    <location>
        <begin position="16"/>
        <end position="35"/>
    </location>
</feature>
<gene>
    <name evidence="3" type="ORF">G5V65_04650</name>
</gene>
<feature type="transmembrane region" description="Helical" evidence="2">
    <location>
        <begin position="79"/>
        <end position="102"/>
    </location>
</feature>
<protein>
    <submittedName>
        <fullName evidence="3">Uncharacterized protein</fullName>
    </submittedName>
</protein>
<accession>A0A6M1U286</accession>
<dbReference type="RefSeq" id="WP_165047419.1">
    <property type="nucleotide sequence ID" value="NZ_JAALFE010000003.1"/>
</dbReference>
<keyword evidence="2" id="KW-0472">Membrane</keyword>